<keyword evidence="2" id="KW-0378">Hydrolase</keyword>
<keyword evidence="2" id="KW-0269">Exonuclease</keyword>
<gene>
    <name evidence="2" type="ORF">KAK06_09100</name>
</gene>
<name>A0A940YI17_9BURK</name>
<dbReference type="InterPro" id="IPR036397">
    <property type="entry name" value="RNaseH_sf"/>
</dbReference>
<dbReference type="GO" id="GO:0006259">
    <property type="term" value="P:DNA metabolic process"/>
    <property type="evidence" value="ECO:0007669"/>
    <property type="project" value="UniProtKB-ARBA"/>
</dbReference>
<dbReference type="Gene3D" id="3.30.420.10">
    <property type="entry name" value="Ribonuclease H-like superfamily/Ribonuclease H"/>
    <property type="match status" value="1"/>
</dbReference>
<dbReference type="RefSeq" id="WP_210801633.1">
    <property type="nucleotide sequence ID" value="NZ_JAGQDE010000006.1"/>
</dbReference>
<dbReference type="InterPro" id="IPR013520">
    <property type="entry name" value="Ribonucl_H"/>
</dbReference>
<dbReference type="EMBL" id="JAGQDE010000006">
    <property type="protein sequence ID" value="MBQ0959117.1"/>
    <property type="molecule type" value="Genomic_DNA"/>
</dbReference>
<dbReference type="PANTHER" id="PTHR30231">
    <property type="entry name" value="DNA POLYMERASE III SUBUNIT EPSILON"/>
    <property type="match status" value="1"/>
</dbReference>
<dbReference type="SMART" id="SM00479">
    <property type="entry name" value="EXOIII"/>
    <property type="match status" value="1"/>
</dbReference>
<dbReference type="AlphaFoldDB" id="A0A940YI17"/>
<proteinExistence type="predicted"/>
<protein>
    <submittedName>
        <fullName evidence="2">3'-5' exonuclease</fullName>
    </submittedName>
</protein>
<dbReference type="GO" id="GO:0005829">
    <property type="term" value="C:cytosol"/>
    <property type="evidence" value="ECO:0007669"/>
    <property type="project" value="TreeGrafter"/>
</dbReference>
<dbReference type="Pfam" id="PF00929">
    <property type="entry name" value="RNase_T"/>
    <property type="match status" value="1"/>
</dbReference>
<dbReference type="NCBIfam" id="NF006601">
    <property type="entry name" value="PRK09145.1"/>
    <property type="match status" value="1"/>
</dbReference>
<feature type="domain" description="Exonuclease" evidence="1">
    <location>
        <begin position="48"/>
        <end position="225"/>
    </location>
</feature>
<comment type="caution">
    <text evidence="2">The sequence shown here is derived from an EMBL/GenBank/DDBJ whole genome shotgun (WGS) entry which is preliminary data.</text>
</comment>
<evidence type="ECO:0000313" key="3">
    <source>
        <dbReference type="Proteomes" id="UP000678374"/>
    </source>
</evidence>
<keyword evidence="2" id="KW-0540">Nuclease</keyword>
<dbReference type="GO" id="GO:0008408">
    <property type="term" value="F:3'-5' exonuclease activity"/>
    <property type="evidence" value="ECO:0007669"/>
    <property type="project" value="TreeGrafter"/>
</dbReference>
<evidence type="ECO:0000313" key="2">
    <source>
        <dbReference type="EMBL" id="MBQ0959117.1"/>
    </source>
</evidence>
<dbReference type="PANTHER" id="PTHR30231:SF7">
    <property type="entry name" value="BLR4117 PROTEIN"/>
    <property type="match status" value="1"/>
</dbReference>
<dbReference type="GO" id="GO:0003676">
    <property type="term" value="F:nucleic acid binding"/>
    <property type="evidence" value="ECO:0007669"/>
    <property type="project" value="InterPro"/>
</dbReference>
<evidence type="ECO:0000259" key="1">
    <source>
        <dbReference type="SMART" id="SM00479"/>
    </source>
</evidence>
<dbReference type="Proteomes" id="UP000678374">
    <property type="component" value="Unassembled WGS sequence"/>
</dbReference>
<reference evidence="2" key="1">
    <citation type="submission" date="2021-04" db="EMBL/GenBank/DDBJ databases">
        <title>The genome sequence of Ideonella sp. 4Y11.</title>
        <authorList>
            <person name="Liu Y."/>
        </authorList>
    </citation>
    <scope>NUCLEOTIDE SEQUENCE</scope>
    <source>
        <strain evidence="2">4Y11</strain>
    </source>
</reference>
<accession>A0A940YI17</accession>
<sequence length="226" mass="25394">MSSAPSKALPQAPTIWNLPWLKLKREWMLYHLGDQRFRFIYDEPPPDEWVSVDCETTGLNPAKDDIISIGAVRIAGNRVMTSEKLQLLVKPSKAVSAEAIKVHGLREQDVAQGLDIDDAMHQLLRFIGPRPLVGYYLEFDAALINRAIFPMLGVRLPQAQVEISALYYDWKQRTLPPYQHGASIDLRLATMMADLDLPTRHAHDAVNDAIMAALAFLKLKALLQAD</sequence>
<dbReference type="InterPro" id="IPR012337">
    <property type="entry name" value="RNaseH-like_sf"/>
</dbReference>
<organism evidence="2 3">
    <name type="scientific">Ideonella aquatica</name>
    <dbReference type="NCBI Taxonomy" id="2824119"/>
    <lineage>
        <taxon>Bacteria</taxon>
        <taxon>Pseudomonadati</taxon>
        <taxon>Pseudomonadota</taxon>
        <taxon>Betaproteobacteria</taxon>
        <taxon>Burkholderiales</taxon>
        <taxon>Sphaerotilaceae</taxon>
        <taxon>Ideonella</taxon>
    </lineage>
</organism>
<keyword evidence="3" id="KW-1185">Reference proteome</keyword>
<dbReference type="CDD" id="cd06127">
    <property type="entry name" value="DEDDh"/>
    <property type="match status" value="1"/>
</dbReference>
<dbReference type="SUPFAM" id="SSF53098">
    <property type="entry name" value="Ribonuclease H-like"/>
    <property type="match status" value="1"/>
</dbReference>